<organism evidence="2 3">
    <name type="scientific">Paraclostridium benzoelyticum</name>
    <dbReference type="NCBI Taxonomy" id="1629550"/>
    <lineage>
        <taxon>Bacteria</taxon>
        <taxon>Bacillati</taxon>
        <taxon>Bacillota</taxon>
        <taxon>Clostridia</taxon>
        <taxon>Peptostreptococcales</taxon>
        <taxon>Peptostreptococcaceae</taxon>
        <taxon>Paraclostridium</taxon>
    </lineage>
</organism>
<dbReference type="PROSITE" id="PS51677">
    <property type="entry name" value="NODB"/>
    <property type="match status" value="1"/>
</dbReference>
<dbReference type="Pfam" id="PF01522">
    <property type="entry name" value="Polysacc_deac_1"/>
    <property type="match status" value="1"/>
</dbReference>
<dbReference type="RefSeq" id="WP_046823530.1">
    <property type="nucleotide sequence ID" value="NZ_LBBT01000247.1"/>
</dbReference>
<evidence type="ECO:0000313" key="3">
    <source>
        <dbReference type="Proteomes" id="UP000034407"/>
    </source>
</evidence>
<dbReference type="InterPro" id="IPR011330">
    <property type="entry name" value="Glyco_hydro/deAcase_b/a-brl"/>
</dbReference>
<dbReference type="InterPro" id="IPR002509">
    <property type="entry name" value="NODB_dom"/>
</dbReference>
<dbReference type="Proteomes" id="UP000034407">
    <property type="component" value="Unassembled WGS sequence"/>
</dbReference>
<dbReference type="AlphaFoldDB" id="A0A0M3DH06"/>
<dbReference type="PATRIC" id="fig|1629550.3.peg.1938"/>
<dbReference type="PANTHER" id="PTHR10587:SF125">
    <property type="entry name" value="POLYSACCHARIDE DEACETYLASE YHEN-RELATED"/>
    <property type="match status" value="1"/>
</dbReference>
<dbReference type="CDD" id="cd10944">
    <property type="entry name" value="CE4_SmPgdA_like"/>
    <property type="match status" value="1"/>
</dbReference>
<dbReference type="SUPFAM" id="SSF88713">
    <property type="entry name" value="Glycoside hydrolase/deacetylase"/>
    <property type="match status" value="1"/>
</dbReference>
<name>A0A0M3DH06_9FIRM</name>
<protein>
    <recommendedName>
        <fullName evidence="1">NodB homology domain-containing protein</fullName>
    </recommendedName>
</protein>
<dbReference type="GO" id="GO:0016810">
    <property type="term" value="F:hydrolase activity, acting on carbon-nitrogen (but not peptide) bonds"/>
    <property type="evidence" value="ECO:0007669"/>
    <property type="project" value="InterPro"/>
</dbReference>
<evidence type="ECO:0000313" key="2">
    <source>
        <dbReference type="EMBL" id="KKY00744.1"/>
    </source>
</evidence>
<dbReference type="Gene3D" id="3.20.20.370">
    <property type="entry name" value="Glycoside hydrolase/deacetylase"/>
    <property type="match status" value="1"/>
</dbReference>
<proteinExistence type="predicted"/>
<dbReference type="PANTHER" id="PTHR10587">
    <property type="entry name" value="GLYCOSYL TRANSFERASE-RELATED"/>
    <property type="match status" value="1"/>
</dbReference>
<evidence type="ECO:0000259" key="1">
    <source>
        <dbReference type="PROSITE" id="PS51677"/>
    </source>
</evidence>
<dbReference type="EMBL" id="LBBT01000247">
    <property type="protein sequence ID" value="KKY00744.1"/>
    <property type="molecule type" value="Genomic_DNA"/>
</dbReference>
<dbReference type="GO" id="GO:0005975">
    <property type="term" value="P:carbohydrate metabolic process"/>
    <property type="evidence" value="ECO:0007669"/>
    <property type="project" value="InterPro"/>
</dbReference>
<gene>
    <name evidence="2" type="ORF">VN21_12475</name>
</gene>
<keyword evidence="3" id="KW-1185">Reference proteome</keyword>
<comment type="caution">
    <text evidence="2">The sequence shown here is derived from an EMBL/GenBank/DDBJ whole genome shotgun (WGS) entry which is preliminary data.</text>
</comment>
<reference evidence="2 3" key="1">
    <citation type="submission" date="2015-04" db="EMBL/GenBank/DDBJ databases">
        <title>Microcin producing Clostridium sp. JC272T.</title>
        <authorList>
            <person name="Jyothsna T."/>
            <person name="Sasikala C."/>
            <person name="Ramana C."/>
        </authorList>
    </citation>
    <scope>NUCLEOTIDE SEQUENCE [LARGE SCALE GENOMIC DNA]</scope>
    <source>
        <strain evidence="2 3">JC272</strain>
    </source>
</reference>
<dbReference type="OrthoDB" id="258610at2"/>
<sequence length="270" mass="30810">MKRKIKPIFLSVSAVVLLLFLLFVTFDKIIATSNEQNNIDIKLLESDTMTLTDLMMKASSVNNRGPKPKPEKVAYITIDDGPSKYTDGILSILDSNNVKATFFMIEGNMKQHPEQLKRIAQEGHSMGFHSVSHDISVLYKTPENTVNEFNKCQDTLNKVAKVNSNLIRLPYGSKPYAPEESYNALVDDGFKIWDWNLDTEDWKATPQAIVNNVNKYLSQHSEVVLLMHEKEQSVKALQGIINQLKEKGYTIMPIEESDMPKNFWEQNLRN</sequence>
<dbReference type="InterPro" id="IPR050248">
    <property type="entry name" value="Polysacc_deacetylase_ArnD"/>
</dbReference>
<accession>A0A0M3DH06</accession>
<feature type="domain" description="NodB homology" evidence="1">
    <location>
        <begin position="72"/>
        <end position="252"/>
    </location>
</feature>